<feature type="compositionally biased region" description="Polar residues" evidence="1">
    <location>
        <begin position="16"/>
        <end position="31"/>
    </location>
</feature>
<accession>A0A6A5TG34</accession>
<sequence>MQPIRARAAKERDSNSTRARTMTESTTHQSSSTPFAATLKVIFKVLEDSNIRACLIGEVALNYYNVPDVIHDVEIAVPTDQLTDAVGALRRRGGLFEPHGYDPTSFTAHTEHKRGFPRFSVTASTPKISVILFPASFSGLEPLEACSVHGPDLSSSGRVFSSQILDSMTPMEVEAFCFPLLGPFFVGLLKRYAENIWDEMAMVGAEHLVDGMNLDEEWCRKNLVDVPDGVVQLARRLVKGKQSRIAYYQDNTVTCFIKDEQEAAILRRIPGF</sequence>
<organism evidence="2 3">
    <name type="scientific">Byssothecium circinans</name>
    <dbReference type="NCBI Taxonomy" id="147558"/>
    <lineage>
        <taxon>Eukaryota</taxon>
        <taxon>Fungi</taxon>
        <taxon>Dikarya</taxon>
        <taxon>Ascomycota</taxon>
        <taxon>Pezizomycotina</taxon>
        <taxon>Dothideomycetes</taxon>
        <taxon>Pleosporomycetidae</taxon>
        <taxon>Pleosporales</taxon>
        <taxon>Massarineae</taxon>
        <taxon>Massarinaceae</taxon>
        <taxon>Byssothecium</taxon>
    </lineage>
</organism>
<reference evidence="2" key="1">
    <citation type="journal article" date="2020" name="Stud. Mycol.">
        <title>101 Dothideomycetes genomes: a test case for predicting lifestyles and emergence of pathogens.</title>
        <authorList>
            <person name="Haridas S."/>
            <person name="Albert R."/>
            <person name="Binder M."/>
            <person name="Bloem J."/>
            <person name="Labutti K."/>
            <person name="Salamov A."/>
            <person name="Andreopoulos B."/>
            <person name="Baker S."/>
            <person name="Barry K."/>
            <person name="Bills G."/>
            <person name="Bluhm B."/>
            <person name="Cannon C."/>
            <person name="Castanera R."/>
            <person name="Culley D."/>
            <person name="Daum C."/>
            <person name="Ezra D."/>
            <person name="Gonzalez J."/>
            <person name="Henrissat B."/>
            <person name="Kuo A."/>
            <person name="Liang C."/>
            <person name="Lipzen A."/>
            <person name="Lutzoni F."/>
            <person name="Magnuson J."/>
            <person name="Mondo S."/>
            <person name="Nolan M."/>
            <person name="Ohm R."/>
            <person name="Pangilinan J."/>
            <person name="Park H.-J."/>
            <person name="Ramirez L."/>
            <person name="Alfaro M."/>
            <person name="Sun H."/>
            <person name="Tritt A."/>
            <person name="Yoshinaga Y."/>
            <person name="Zwiers L.-H."/>
            <person name="Turgeon B."/>
            <person name="Goodwin S."/>
            <person name="Spatafora J."/>
            <person name="Crous P."/>
            <person name="Grigoriev I."/>
        </authorList>
    </citation>
    <scope>NUCLEOTIDE SEQUENCE</scope>
    <source>
        <strain evidence="2">CBS 675.92</strain>
    </source>
</reference>
<dbReference type="InterPro" id="IPR043519">
    <property type="entry name" value="NT_sf"/>
</dbReference>
<evidence type="ECO:0000256" key="1">
    <source>
        <dbReference type="SAM" id="MobiDB-lite"/>
    </source>
</evidence>
<dbReference type="Gene3D" id="3.30.460.40">
    <property type="match status" value="1"/>
</dbReference>
<keyword evidence="3" id="KW-1185">Reference proteome</keyword>
<protein>
    <submittedName>
        <fullName evidence="2">Uncharacterized protein</fullName>
    </submittedName>
</protein>
<dbReference type="SUPFAM" id="SSF81301">
    <property type="entry name" value="Nucleotidyltransferase"/>
    <property type="match status" value="1"/>
</dbReference>
<feature type="region of interest" description="Disordered" evidence="1">
    <location>
        <begin position="1"/>
        <end position="31"/>
    </location>
</feature>
<dbReference type="OrthoDB" id="3259529at2759"/>
<dbReference type="AlphaFoldDB" id="A0A6A5TG34"/>
<evidence type="ECO:0000313" key="2">
    <source>
        <dbReference type="EMBL" id="KAF1951785.1"/>
    </source>
</evidence>
<evidence type="ECO:0000313" key="3">
    <source>
        <dbReference type="Proteomes" id="UP000800035"/>
    </source>
</evidence>
<proteinExistence type="predicted"/>
<dbReference type="Proteomes" id="UP000800035">
    <property type="component" value="Unassembled WGS sequence"/>
</dbReference>
<dbReference type="EMBL" id="ML977015">
    <property type="protein sequence ID" value="KAF1951785.1"/>
    <property type="molecule type" value="Genomic_DNA"/>
</dbReference>
<name>A0A6A5TG34_9PLEO</name>
<gene>
    <name evidence="2" type="ORF">CC80DRAFT_553152</name>
</gene>